<organism evidence="2 3">
    <name type="scientific">Vitis rotundifolia</name>
    <name type="common">Muscadine grape</name>
    <dbReference type="NCBI Taxonomy" id="103349"/>
    <lineage>
        <taxon>Eukaryota</taxon>
        <taxon>Viridiplantae</taxon>
        <taxon>Streptophyta</taxon>
        <taxon>Embryophyta</taxon>
        <taxon>Tracheophyta</taxon>
        <taxon>Spermatophyta</taxon>
        <taxon>Magnoliopsida</taxon>
        <taxon>eudicotyledons</taxon>
        <taxon>Gunneridae</taxon>
        <taxon>Pentapetalae</taxon>
        <taxon>rosids</taxon>
        <taxon>Vitales</taxon>
        <taxon>Vitaceae</taxon>
        <taxon>Viteae</taxon>
        <taxon>Vitis</taxon>
    </lineage>
</organism>
<reference evidence="2 3" key="1">
    <citation type="journal article" date="2023" name="BMC Biotechnol.">
        <title>Vitis rotundifolia cv Carlos genome sequencing.</title>
        <authorList>
            <person name="Huff M."/>
            <person name="Hulse-Kemp A."/>
            <person name="Scheffler B."/>
            <person name="Youngblood R."/>
            <person name="Simpson S."/>
            <person name="Babiker E."/>
            <person name="Staton M."/>
        </authorList>
    </citation>
    <scope>NUCLEOTIDE SEQUENCE [LARGE SCALE GENOMIC DNA]</scope>
    <source>
        <tissue evidence="2">Leaf</tissue>
    </source>
</reference>
<comment type="caution">
    <text evidence="2">The sequence shown here is derived from an EMBL/GenBank/DDBJ whole genome shotgun (WGS) entry which is preliminary data.</text>
</comment>
<evidence type="ECO:0000313" key="2">
    <source>
        <dbReference type="EMBL" id="KAJ9697070.1"/>
    </source>
</evidence>
<evidence type="ECO:0000256" key="1">
    <source>
        <dbReference type="SAM" id="MobiDB-lite"/>
    </source>
</evidence>
<keyword evidence="3" id="KW-1185">Reference proteome</keyword>
<dbReference type="AlphaFoldDB" id="A0AA38ZY52"/>
<dbReference type="EMBL" id="JARBHA010000007">
    <property type="protein sequence ID" value="KAJ9697070.1"/>
    <property type="molecule type" value="Genomic_DNA"/>
</dbReference>
<evidence type="ECO:0000313" key="3">
    <source>
        <dbReference type="Proteomes" id="UP001168098"/>
    </source>
</evidence>
<proteinExistence type="predicted"/>
<accession>A0AA38ZY52</accession>
<sequence>MTPSAVVEEDRHMANFLWKLKAEANCEGSAIRVRPSPAMPLAPLARPSRREVGAQEKRNLDTETDLPGFDPSVDWTDTASSASSSLEAVRVTVLSGRTPHVLLLHPGLGAEKQFPQPLALASEHWADLQRAGRYEEDT</sequence>
<dbReference type="Proteomes" id="UP001168098">
    <property type="component" value="Unassembled WGS sequence"/>
</dbReference>
<name>A0AA38ZY52_VITRO</name>
<feature type="region of interest" description="Disordered" evidence="1">
    <location>
        <begin position="38"/>
        <end position="72"/>
    </location>
</feature>
<feature type="compositionally biased region" description="Basic and acidic residues" evidence="1">
    <location>
        <begin position="48"/>
        <end position="61"/>
    </location>
</feature>
<protein>
    <submittedName>
        <fullName evidence="2">Uncharacterized protein</fullName>
    </submittedName>
</protein>
<gene>
    <name evidence="2" type="ORF">PVL29_009021</name>
</gene>